<dbReference type="EMBL" id="CM002290">
    <property type="protein sequence ID" value="ESW26290.1"/>
    <property type="molecule type" value="Genomic_DNA"/>
</dbReference>
<protein>
    <recommendedName>
        <fullName evidence="3">MULE transposase domain-containing protein</fullName>
    </recommendedName>
</protein>
<dbReference type="AlphaFoldDB" id="V7CAJ5"/>
<dbReference type="PANTHER" id="PTHR31973">
    <property type="entry name" value="POLYPROTEIN, PUTATIVE-RELATED"/>
    <property type="match status" value="1"/>
</dbReference>
<evidence type="ECO:0000313" key="1">
    <source>
        <dbReference type="EMBL" id="ESW26290.1"/>
    </source>
</evidence>
<evidence type="ECO:0008006" key="3">
    <source>
        <dbReference type="Google" id="ProtNLM"/>
    </source>
</evidence>
<sequence>MEFGDWDESYNHLSRWLQVVQESVPRTTVEYVTRPFVIDDVQDNSCYIFEHVFWAFKPCVYGFNYCKSIVQIDRTFLIGKYHGTLLTAIGQDGNRNIFPLAFAIGKAILSALKSLEIAREGHDLLSVYCIRHIASNFNKKFKKAEAKRQLINMDIYLNLIHLYWLFLLQHNHFKSFNFLHFTGYEMKQPTLQAKLSALRSQFQQAFAWIDQIPLKKWTQAYDEGTRTKTWFVERGTKIECILRADHQYSKDIIVLLRKNEPQFAMFHFEIKIIGFIPDLHMHSKKSDRPTTNRIHNEINESLPEKPNKYSYK</sequence>
<dbReference type="Proteomes" id="UP000000226">
    <property type="component" value="Chromosome 3"/>
</dbReference>
<proteinExistence type="predicted"/>
<evidence type="ECO:0000313" key="2">
    <source>
        <dbReference type="Proteomes" id="UP000000226"/>
    </source>
</evidence>
<dbReference type="OrthoDB" id="683469at2759"/>
<gene>
    <name evidence="1" type="ORF">PHAVU_003G106600g</name>
</gene>
<organism evidence="1 2">
    <name type="scientific">Phaseolus vulgaris</name>
    <name type="common">Kidney bean</name>
    <name type="synonym">French bean</name>
    <dbReference type="NCBI Taxonomy" id="3885"/>
    <lineage>
        <taxon>Eukaryota</taxon>
        <taxon>Viridiplantae</taxon>
        <taxon>Streptophyta</taxon>
        <taxon>Embryophyta</taxon>
        <taxon>Tracheophyta</taxon>
        <taxon>Spermatophyta</taxon>
        <taxon>Magnoliopsida</taxon>
        <taxon>eudicotyledons</taxon>
        <taxon>Gunneridae</taxon>
        <taxon>Pentapetalae</taxon>
        <taxon>rosids</taxon>
        <taxon>fabids</taxon>
        <taxon>Fabales</taxon>
        <taxon>Fabaceae</taxon>
        <taxon>Papilionoideae</taxon>
        <taxon>50 kb inversion clade</taxon>
        <taxon>NPAAA clade</taxon>
        <taxon>indigoferoid/millettioid clade</taxon>
        <taxon>Phaseoleae</taxon>
        <taxon>Phaseolus</taxon>
    </lineage>
</organism>
<dbReference type="PANTHER" id="PTHR31973:SF195">
    <property type="entry name" value="MUDR FAMILY TRANSPOSASE"/>
    <property type="match status" value="1"/>
</dbReference>
<reference evidence="2" key="1">
    <citation type="journal article" date="2014" name="Nat. Genet.">
        <title>A reference genome for common bean and genome-wide analysis of dual domestications.</title>
        <authorList>
            <person name="Schmutz J."/>
            <person name="McClean P.E."/>
            <person name="Mamidi S."/>
            <person name="Wu G.A."/>
            <person name="Cannon S.B."/>
            <person name="Grimwood J."/>
            <person name="Jenkins J."/>
            <person name="Shu S."/>
            <person name="Song Q."/>
            <person name="Chavarro C."/>
            <person name="Torres-Torres M."/>
            <person name="Geffroy V."/>
            <person name="Moghaddam S.M."/>
            <person name="Gao D."/>
            <person name="Abernathy B."/>
            <person name="Barry K."/>
            <person name="Blair M."/>
            <person name="Brick M.A."/>
            <person name="Chovatia M."/>
            <person name="Gepts P."/>
            <person name="Goodstein D.M."/>
            <person name="Gonzales M."/>
            <person name="Hellsten U."/>
            <person name="Hyten D.L."/>
            <person name="Jia G."/>
            <person name="Kelly J.D."/>
            <person name="Kudrna D."/>
            <person name="Lee R."/>
            <person name="Richard M.M."/>
            <person name="Miklas P.N."/>
            <person name="Osorno J.M."/>
            <person name="Rodrigues J."/>
            <person name="Thareau V."/>
            <person name="Urrea C.A."/>
            <person name="Wang M."/>
            <person name="Yu Y."/>
            <person name="Zhang M."/>
            <person name="Wing R.A."/>
            <person name="Cregan P.B."/>
            <person name="Rokhsar D.S."/>
            <person name="Jackson S.A."/>
        </authorList>
    </citation>
    <scope>NUCLEOTIDE SEQUENCE [LARGE SCALE GENOMIC DNA]</scope>
    <source>
        <strain evidence="2">cv. G19833</strain>
    </source>
</reference>
<dbReference type="Gramene" id="ESW26290">
    <property type="protein sequence ID" value="ESW26290"/>
    <property type="gene ID" value="PHAVU_003G106600g"/>
</dbReference>
<keyword evidence="2" id="KW-1185">Reference proteome</keyword>
<dbReference type="STRING" id="3885.V7CAJ5"/>
<name>V7CAJ5_PHAVU</name>
<accession>V7CAJ5</accession>